<comment type="caution">
    <text evidence="2">The sequence shown here is derived from an EMBL/GenBank/DDBJ whole genome shotgun (WGS) entry which is preliminary data.</text>
</comment>
<dbReference type="RefSeq" id="WP_382385849.1">
    <property type="nucleotide sequence ID" value="NZ_JBHLWI010000003.1"/>
</dbReference>
<dbReference type="PANTHER" id="PTHR34585:SF22">
    <property type="entry name" value="HELIX-TURN-HELIX DOMAIN-CONTAINING PROTEIN"/>
    <property type="match status" value="1"/>
</dbReference>
<dbReference type="InterPro" id="IPR009061">
    <property type="entry name" value="DNA-bd_dom_put_sf"/>
</dbReference>
<reference evidence="2 3" key="1">
    <citation type="submission" date="2024-09" db="EMBL/GenBank/DDBJ databases">
        <authorList>
            <person name="Sun Q."/>
            <person name="Mori K."/>
        </authorList>
    </citation>
    <scope>NUCLEOTIDE SEQUENCE [LARGE SCALE GENOMIC DNA]</scope>
    <source>
        <strain evidence="2 3">CCM 7650</strain>
    </source>
</reference>
<gene>
    <name evidence="2" type="ORF">ACFFIP_01690</name>
</gene>
<dbReference type="SUPFAM" id="SSF46955">
    <property type="entry name" value="Putative DNA-binding domain"/>
    <property type="match status" value="1"/>
</dbReference>
<protein>
    <submittedName>
        <fullName evidence="2">Helix-turn-helix domain-containing protein</fullName>
    </submittedName>
</protein>
<dbReference type="Pfam" id="PF12728">
    <property type="entry name" value="HTH_17"/>
    <property type="match status" value="1"/>
</dbReference>
<organism evidence="2 3">
    <name type="scientific">Fontibacter flavus</name>
    <dbReference type="NCBI Taxonomy" id="654838"/>
    <lineage>
        <taxon>Bacteria</taxon>
        <taxon>Pseudomonadati</taxon>
        <taxon>Bacteroidota</taxon>
        <taxon>Cytophagia</taxon>
        <taxon>Cytophagales</taxon>
        <taxon>Cyclobacteriaceae</taxon>
        <taxon>Fontibacter</taxon>
    </lineage>
</organism>
<dbReference type="InterPro" id="IPR041657">
    <property type="entry name" value="HTH_17"/>
</dbReference>
<sequence>MAVEIITREDLDRFRKDLLEDIKRLLKSNSGQPTKKWLKSFEVRKLLGISPGTLQNLRVNGTLPYTKVGGVLYYDQDDIQKMLQANKFQNRVFQDS</sequence>
<evidence type="ECO:0000259" key="1">
    <source>
        <dbReference type="Pfam" id="PF12728"/>
    </source>
</evidence>
<dbReference type="PANTHER" id="PTHR34585">
    <property type="match status" value="1"/>
</dbReference>
<name>A0ABV6FNS2_9BACT</name>
<evidence type="ECO:0000313" key="3">
    <source>
        <dbReference type="Proteomes" id="UP001589797"/>
    </source>
</evidence>
<keyword evidence="3" id="KW-1185">Reference proteome</keyword>
<accession>A0ABV6FNS2</accession>
<dbReference type="EMBL" id="JBHLWI010000003">
    <property type="protein sequence ID" value="MFC0261376.1"/>
    <property type="molecule type" value="Genomic_DNA"/>
</dbReference>
<proteinExistence type="predicted"/>
<dbReference type="Proteomes" id="UP001589797">
    <property type="component" value="Unassembled WGS sequence"/>
</dbReference>
<evidence type="ECO:0000313" key="2">
    <source>
        <dbReference type="EMBL" id="MFC0261376.1"/>
    </source>
</evidence>
<feature type="domain" description="Helix-turn-helix" evidence="1">
    <location>
        <begin position="37"/>
        <end position="86"/>
    </location>
</feature>